<name>A0A7J0DP93_9ERIC</name>
<comment type="caution">
    <text evidence="5">The sequence shown here is derived from an EMBL/GenBank/DDBJ whole genome shotgun (WGS) entry which is preliminary data.</text>
</comment>
<dbReference type="PANTHER" id="PTHR48045:SF20">
    <property type="entry name" value="UDP-RHAMNOSE:RHAMNOSYLTRANSFERASE 1"/>
    <property type="match status" value="1"/>
</dbReference>
<reference evidence="6" key="1">
    <citation type="submission" date="2019-07" db="EMBL/GenBank/DDBJ databases">
        <title>De Novo Assembly of kiwifruit Actinidia rufa.</title>
        <authorList>
            <person name="Sugita-Konishi S."/>
            <person name="Sato K."/>
            <person name="Mori E."/>
            <person name="Abe Y."/>
            <person name="Kisaki G."/>
            <person name="Hamano K."/>
            <person name="Suezawa K."/>
            <person name="Otani M."/>
            <person name="Fukuda T."/>
            <person name="Manabe T."/>
            <person name="Gomi K."/>
            <person name="Tabuchi M."/>
            <person name="Akimitsu K."/>
            <person name="Kataoka I."/>
        </authorList>
    </citation>
    <scope>NUCLEOTIDE SEQUENCE [LARGE SCALE GENOMIC DNA]</scope>
    <source>
        <strain evidence="6">cv. Fuchu</strain>
    </source>
</reference>
<gene>
    <name evidence="5" type="ORF">Acr_00g0063540</name>
</gene>
<keyword evidence="3" id="KW-0284">Flavonoid biosynthesis</keyword>
<dbReference type="OrthoDB" id="5835829at2759"/>
<dbReference type="Gene3D" id="3.40.50.2000">
    <property type="entry name" value="Glycogen Phosphorylase B"/>
    <property type="match status" value="2"/>
</dbReference>
<accession>A0A7J0DP93</accession>
<dbReference type="FunFam" id="3.40.50.2000:FF:000037">
    <property type="entry name" value="Glycosyltransferase"/>
    <property type="match status" value="1"/>
</dbReference>
<dbReference type="Pfam" id="PF00201">
    <property type="entry name" value="UDPGT"/>
    <property type="match status" value="1"/>
</dbReference>
<dbReference type="GO" id="GO:0008194">
    <property type="term" value="F:UDP-glycosyltransferase activity"/>
    <property type="evidence" value="ECO:0007669"/>
    <property type="project" value="InterPro"/>
</dbReference>
<comment type="similarity">
    <text evidence="1">Belongs to the UDP-glycosyltransferase family.</text>
</comment>
<dbReference type="Proteomes" id="UP000585474">
    <property type="component" value="Unassembled WGS sequence"/>
</dbReference>
<dbReference type="EMBL" id="BJWL01000333">
    <property type="protein sequence ID" value="GFS39542.1"/>
    <property type="molecule type" value="Genomic_DNA"/>
</dbReference>
<evidence type="ECO:0000256" key="2">
    <source>
        <dbReference type="ARBA" id="ARBA00022679"/>
    </source>
</evidence>
<organism evidence="5 6">
    <name type="scientific">Actinidia rufa</name>
    <dbReference type="NCBI Taxonomy" id="165716"/>
    <lineage>
        <taxon>Eukaryota</taxon>
        <taxon>Viridiplantae</taxon>
        <taxon>Streptophyta</taxon>
        <taxon>Embryophyta</taxon>
        <taxon>Tracheophyta</taxon>
        <taxon>Spermatophyta</taxon>
        <taxon>Magnoliopsida</taxon>
        <taxon>eudicotyledons</taxon>
        <taxon>Gunneridae</taxon>
        <taxon>Pentapetalae</taxon>
        <taxon>asterids</taxon>
        <taxon>Ericales</taxon>
        <taxon>Actinidiaceae</taxon>
        <taxon>Actinidia</taxon>
    </lineage>
</organism>
<evidence type="ECO:0000256" key="1">
    <source>
        <dbReference type="ARBA" id="ARBA00009995"/>
    </source>
</evidence>
<dbReference type="InterPro" id="IPR002213">
    <property type="entry name" value="UDP_glucos_trans"/>
</dbReference>
<protein>
    <submittedName>
        <fullName evidence="5">UDP-Glycosyltransferase superfamily protein</fullName>
    </submittedName>
</protein>
<keyword evidence="6" id="KW-1185">Reference proteome</keyword>
<evidence type="ECO:0000256" key="4">
    <source>
        <dbReference type="SAM" id="MobiDB-lite"/>
    </source>
</evidence>
<dbReference type="PANTHER" id="PTHR48045">
    <property type="entry name" value="UDP-GLYCOSYLTRANSFERASE 72B1"/>
    <property type="match status" value="1"/>
</dbReference>
<keyword evidence="2 5" id="KW-0808">Transferase</keyword>
<proteinExistence type="inferred from homology"/>
<dbReference type="CDD" id="cd03784">
    <property type="entry name" value="GT1_Gtf-like"/>
    <property type="match status" value="1"/>
</dbReference>
<evidence type="ECO:0000256" key="3">
    <source>
        <dbReference type="ARBA" id="ARBA00023241"/>
    </source>
</evidence>
<dbReference type="SUPFAM" id="SSF53756">
    <property type="entry name" value="UDP-Glycosyltransferase/glycogen phosphorylase"/>
    <property type="match status" value="1"/>
</dbReference>
<dbReference type="AlphaFoldDB" id="A0A7J0DP93"/>
<feature type="compositionally biased region" description="Basic and acidic residues" evidence="4">
    <location>
        <begin position="17"/>
        <end position="41"/>
    </location>
</feature>
<evidence type="ECO:0000313" key="6">
    <source>
        <dbReference type="Proteomes" id="UP000585474"/>
    </source>
</evidence>
<dbReference type="GO" id="GO:0009813">
    <property type="term" value="P:flavonoid biosynthetic process"/>
    <property type="evidence" value="ECO:0007669"/>
    <property type="project" value="UniProtKB-KW"/>
</dbReference>
<sequence length="520" mass="58782">MAMAAVVGKNRENFRMMERERTLPFTQKRERGLARGGERGDGGGWWSAREGGCRGGGEEKGRRRQSSSPNKDTRSPSSPPHKNIDRLPKPPPSVSSLLTFVKIPLPAVPHLPAGAEATTDLPYDKVQYLKIAYDRLREPMKRFLQESAPDWVLYDFAPHWVGPVAAELGIPCAFFSIMIASVLVFMEPTAEEAVAEVGRDERTELEDYARPPKWVPFPTTVTFRVFEILKMADSFTGNDSGVKDIDRFKLSLKGCDVIAVRSCAEFEPEWLHLLEDLHRKPVFPVGQLPTTAVSGVDNDDNTNTEWLAMKQWLDQQEKSSVVYVAFGSEAKPTQQELTEIALGLERSELPFFWVLKTRRGPYDTEVIELPEGFETRTRDRGMVCTGWVPQLKILSHNSVGGFLTHSGWTSVVEAIQFERPLILLTFLADQGINARVLEAKEMAYSIPRDERDGSFTRDSVAESLRRVVVAEEGKLYRDNIKAMKGLFVDRVRQERYVENLLSYFQSHTKLKKKGEEENGK</sequence>
<evidence type="ECO:0000313" key="5">
    <source>
        <dbReference type="EMBL" id="GFS39542.1"/>
    </source>
</evidence>
<feature type="region of interest" description="Disordered" evidence="4">
    <location>
        <begin position="17"/>
        <end position="89"/>
    </location>
</feature>